<feature type="non-terminal residue" evidence="6">
    <location>
        <position position="1"/>
    </location>
</feature>
<feature type="compositionally biased region" description="Basic and acidic residues" evidence="2">
    <location>
        <begin position="92"/>
        <end position="102"/>
    </location>
</feature>
<dbReference type="InterPro" id="IPR010285">
    <property type="entry name" value="DNA_helicase_pif1-like_DEAD"/>
</dbReference>
<proteinExistence type="inferred from homology"/>
<dbReference type="Pfam" id="PF05970">
    <property type="entry name" value="PIF1"/>
    <property type="match status" value="1"/>
</dbReference>
<evidence type="ECO:0000259" key="4">
    <source>
        <dbReference type="Pfam" id="PF14214"/>
    </source>
</evidence>
<feature type="compositionally biased region" description="Basic and acidic residues" evidence="2">
    <location>
        <begin position="1"/>
        <end position="11"/>
    </location>
</feature>
<keyword evidence="1" id="KW-0547">Nucleotide-binding</keyword>
<feature type="region of interest" description="Disordered" evidence="2">
    <location>
        <begin position="1"/>
        <end position="62"/>
    </location>
</feature>
<comment type="cofactor">
    <cofactor evidence="1">
        <name>Mg(2+)</name>
        <dbReference type="ChEBI" id="CHEBI:18420"/>
    </cofactor>
</comment>
<feature type="region of interest" description="Disordered" evidence="2">
    <location>
        <begin position="92"/>
        <end position="112"/>
    </location>
</feature>
<dbReference type="InterPro" id="IPR025476">
    <property type="entry name" value="Helitron_helicase-like"/>
</dbReference>
<keyword evidence="7" id="KW-1185">Reference proteome</keyword>
<protein>
    <recommendedName>
        <fullName evidence="1">ATP-dependent DNA helicase</fullName>
        <ecNumber evidence="1">5.6.2.3</ecNumber>
    </recommendedName>
</protein>
<evidence type="ECO:0000313" key="7">
    <source>
        <dbReference type="Proteomes" id="UP000218209"/>
    </source>
</evidence>
<reference evidence="6 7" key="1">
    <citation type="submission" date="2017-03" db="EMBL/GenBank/DDBJ databases">
        <title>WGS assembly of Porphyra umbilicalis.</title>
        <authorList>
            <person name="Brawley S.H."/>
            <person name="Blouin N.A."/>
            <person name="Ficko-Blean E."/>
            <person name="Wheeler G.L."/>
            <person name="Lohr M."/>
            <person name="Goodson H.V."/>
            <person name="Jenkins J.W."/>
            <person name="Blaby-Haas C.E."/>
            <person name="Helliwell K.E."/>
            <person name="Chan C."/>
            <person name="Marriage T."/>
            <person name="Bhattacharya D."/>
            <person name="Klein A.S."/>
            <person name="Badis Y."/>
            <person name="Brodie J."/>
            <person name="Cao Y."/>
            <person name="Collen J."/>
            <person name="Dittami S.M."/>
            <person name="Gachon C.M."/>
            <person name="Green B.R."/>
            <person name="Karpowicz S."/>
            <person name="Kim J.W."/>
            <person name="Kudahl U."/>
            <person name="Lin S."/>
            <person name="Michel G."/>
            <person name="Mittag M."/>
            <person name="Olson B.J."/>
            <person name="Pangilinan J."/>
            <person name="Peng Y."/>
            <person name="Qiu H."/>
            <person name="Shu S."/>
            <person name="Singer J.T."/>
            <person name="Smith A.G."/>
            <person name="Sprecher B.N."/>
            <person name="Wagner V."/>
            <person name="Wang W."/>
            <person name="Wang Z.-Y."/>
            <person name="Yan J."/>
            <person name="Yarish C."/>
            <person name="Zoeuner-Riek S."/>
            <person name="Zhuang Y."/>
            <person name="Zou Y."/>
            <person name="Lindquist E.A."/>
            <person name="Grimwood J."/>
            <person name="Barry K."/>
            <person name="Rokhsar D.S."/>
            <person name="Schmutz J."/>
            <person name="Stiller J.W."/>
            <person name="Grossman A.R."/>
            <person name="Prochnik S.E."/>
        </authorList>
    </citation>
    <scope>NUCLEOTIDE SEQUENCE [LARGE SCALE GENOMIC DNA]</scope>
    <source>
        <strain evidence="6">4086291</strain>
    </source>
</reference>
<evidence type="ECO:0000313" key="6">
    <source>
        <dbReference type="EMBL" id="OSX80515.1"/>
    </source>
</evidence>
<accession>A0A1X6PI66</accession>
<dbReference type="GO" id="GO:0000723">
    <property type="term" value="P:telomere maintenance"/>
    <property type="evidence" value="ECO:0007669"/>
    <property type="project" value="InterPro"/>
</dbReference>
<dbReference type="EC" id="5.6.2.3" evidence="1"/>
<keyword evidence="1" id="KW-0378">Hydrolase</keyword>
<dbReference type="InterPro" id="IPR027417">
    <property type="entry name" value="P-loop_NTPase"/>
</dbReference>
<feature type="domain" description="Helitron helicase-like" evidence="4">
    <location>
        <begin position="395"/>
        <end position="576"/>
    </location>
</feature>
<comment type="catalytic activity">
    <reaction evidence="1">
        <text>ATP + H2O = ADP + phosphate + H(+)</text>
        <dbReference type="Rhea" id="RHEA:13065"/>
        <dbReference type="ChEBI" id="CHEBI:15377"/>
        <dbReference type="ChEBI" id="CHEBI:15378"/>
        <dbReference type="ChEBI" id="CHEBI:30616"/>
        <dbReference type="ChEBI" id="CHEBI:43474"/>
        <dbReference type="ChEBI" id="CHEBI:456216"/>
        <dbReference type="EC" id="5.6.2.3"/>
    </reaction>
</comment>
<dbReference type="GO" id="GO:0006310">
    <property type="term" value="P:DNA recombination"/>
    <property type="evidence" value="ECO:0007669"/>
    <property type="project" value="UniProtKB-KW"/>
</dbReference>
<name>A0A1X6PI66_PORUM</name>
<feature type="region of interest" description="Disordered" evidence="2">
    <location>
        <begin position="647"/>
        <end position="673"/>
    </location>
</feature>
<feature type="domain" description="DNA helicase Pif1-like 2B" evidence="5">
    <location>
        <begin position="1268"/>
        <end position="1314"/>
    </location>
</feature>
<dbReference type="Gene3D" id="3.40.50.300">
    <property type="entry name" value="P-loop containing nucleotide triphosphate hydrolases"/>
    <property type="match status" value="1"/>
</dbReference>
<gene>
    <name evidence="6" type="ORF">BU14_0051s0035</name>
</gene>
<evidence type="ECO:0000259" key="5">
    <source>
        <dbReference type="Pfam" id="PF21530"/>
    </source>
</evidence>
<dbReference type="GO" id="GO:0006281">
    <property type="term" value="P:DNA repair"/>
    <property type="evidence" value="ECO:0007669"/>
    <property type="project" value="UniProtKB-KW"/>
</dbReference>
<organism evidence="6 7">
    <name type="scientific">Porphyra umbilicalis</name>
    <name type="common">Purple laver</name>
    <name type="synonym">Red alga</name>
    <dbReference type="NCBI Taxonomy" id="2786"/>
    <lineage>
        <taxon>Eukaryota</taxon>
        <taxon>Rhodophyta</taxon>
        <taxon>Bangiophyceae</taxon>
        <taxon>Bangiales</taxon>
        <taxon>Bangiaceae</taxon>
        <taxon>Porphyra</taxon>
    </lineage>
</organism>
<dbReference type="SUPFAM" id="SSF52540">
    <property type="entry name" value="P-loop containing nucleoside triphosphate hydrolases"/>
    <property type="match status" value="2"/>
</dbReference>
<dbReference type="Pfam" id="PF21530">
    <property type="entry name" value="Pif1_2B_dom"/>
    <property type="match status" value="1"/>
</dbReference>
<dbReference type="PANTHER" id="PTHR10492:SF57">
    <property type="entry name" value="ATP-DEPENDENT DNA HELICASE"/>
    <property type="match status" value="1"/>
</dbReference>
<dbReference type="EMBL" id="KV918774">
    <property type="protein sequence ID" value="OSX80515.1"/>
    <property type="molecule type" value="Genomic_DNA"/>
</dbReference>
<keyword evidence="1" id="KW-0227">DNA damage</keyword>
<keyword evidence="1" id="KW-0347">Helicase</keyword>
<evidence type="ECO:0000259" key="3">
    <source>
        <dbReference type="Pfam" id="PF05970"/>
    </source>
</evidence>
<comment type="similarity">
    <text evidence="1">Belongs to the helicase family.</text>
</comment>
<dbReference type="GO" id="GO:0043139">
    <property type="term" value="F:5'-3' DNA helicase activity"/>
    <property type="evidence" value="ECO:0007669"/>
    <property type="project" value="UniProtKB-EC"/>
</dbReference>
<keyword evidence="1" id="KW-0233">DNA recombination</keyword>
<sequence>RRRRREQDAARRARLAQDPVAAAAARERAAANRARRRKRLRDTDPEASASVQAENTAAHAAARRRLQAGAAVASAHGSAARADLRSREAIDALSSDSERSENDVETAGMEGTARPRGLCAAEIFSGVEGYDVEPSHFGDMDVVCQKCKAYHWMDERLKSSSESRPLFSICCGNGSVDLPAFPDPPEPLRAWALGETAQGRTMANNFRLLNNAMALTSSQGKSPPPLPGGSGWEPAVRLHGKLTHYAGPLLAAEGREASFLQAYFLDSEENGERLAALDTTSRGLFDAVQMLYGMLLRENNLVKQFLTARERVQEIEATTGRPVPSLRVVVHANAVPAGCHVRVYNDAASTNGEVSFMNSWFDPTRFPLLFPLGTDGWHDGIRKTRGGKKVSQLDFMAYHLFTREGQFAYLQRCKRLWGEYVVDQFIKVEHARLLWQRLNQKSLRCEMYSRVVDAVRDGSAATGRIGKGVLLHASHVASPRYMAENFADSMAVVRAFGKPALFGTFTCNPQWKEIQDALLPNQTPNDRPDLITRVFKMKLKEVIKMIKEDNVCGYCLAFVMTIEFQKRGLPHAHWLVILRRQDVPQTADAYDKFIRAEIPKESDSPSLRAKVLKHMVHGPCGSHNVASPRMGMDGSCSKKFPKDLASATTATEDSYPNYRRRSPQDGGESVAFTRGNRASQIDNSWIVPYSPLLLEKFDCHINLEIVSSVAVVKYIYKYIYKGPDKAMVSVVAATRDDEGGEEVGRQPRDEIQEYLDARWIAECEAVWRGLSNPVIFRDPAVMKMPVHLENQQPVFFAPGEVEGVAATAPKETKLTAFFSLMQAPDDGKYFTWQTKTRKWRRRQRGVQRSSEDTPTMIGRVPGLHPSMGDVYYMRLLLYRVKGPGSFVDLRTYEVFVHPTYKDACAARQMLATNAVWDETLTEAASWKMPAALRELFASVVALNAPADVPDLLQKHYTALSEDMTYRLASRQAQGLDLDATEDDLRCIVLLDIEKHMRALAHRVPTLQPDQKVVWDAVSESIDGSMGRLFFLDAPGGAGKTYLAETLLNYTRGSGHIGLAVASSAIAATLMPLGRTAHSRFKIPIEINQTSFCGFTQSTDVAKMLKKTKLIVWDEASMAHRHCFEAVDRSIVDVMGPDVASQITWLVCGDFRQVPAVVPKGSIAQIIRASLRKSPLMWSRFTRMQLTTNMRVKTRADAGQAEEASLFEAFGKWLLAIGDGRMILTTLNKDVLDLNELAIDQFPGQARTYYSIDTVSDEDMELAEVYTTEFLNTIDHSSVPTHAMVLKVGMTVMLLRNLAAQNGDCNGTRYIVTRLGDNVIELRQIGTNRRILIPKIDVTTSDCGLPIMLKRRQFPIRVAFAATINKAQGATLKRLGLWLPQPVFGHGQVYVGTSRVGDPRDIIVGAPAAYYDDAGYIVTDNVVFTQLLNDDAV</sequence>
<evidence type="ECO:0000256" key="2">
    <source>
        <dbReference type="SAM" id="MobiDB-lite"/>
    </source>
</evidence>
<keyword evidence="1" id="KW-0067">ATP-binding</keyword>
<dbReference type="InterPro" id="IPR049163">
    <property type="entry name" value="Pif1-like_2B_dom"/>
</dbReference>
<keyword evidence="1" id="KW-0234">DNA repair</keyword>
<dbReference type="PANTHER" id="PTHR10492">
    <property type="match status" value="1"/>
</dbReference>
<evidence type="ECO:0000256" key="1">
    <source>
        <dbReference type="RuleBase" id="RU363044"/>
    </source>
</evidence>
<dbReference type="Pfam" id="PF14214">
    <property type="entry name" value="Helitron_like_N"/>
    <property type="match status" value="1"/>
</dbReference>
<dbReference type="OrthoDB" id="1728974at2759"/>
<dbReference type="GO" id="GO:0005524">
    <property type="term" value="F:ATP binding"/>
    <property type="evidence" value="ECO:0007669"/>
    <property type="project" value="UniProtKB-KW"/>
</dbReference>
<feature type="domain" description="DNA helicase Pif1-like DEAD-box helicase" evidence="3">
    <location>
        <begin position="1006"/>
        <end position="1222"/>
    </location>
</feature>
<dbReference type="GO" id="GO:0016887">
    <property type="term" value="F:ATP hydrolysis activity"/>
    <property type="evidence" value="ECO:0007669"/>
    <property type="project" value="RHEA"/>
</dbReference>
<dbReference type="Proteomes" id="UP000218209">
    <property type="component" value="Unassembled WGS sequence"/>
</dbReference>